<comment type="caution">
    <text evidence="1">The sequence shown here is derived from an EMBL/GenBank/DDBJ whole genome shotgun (WGS) entry which is preliminary data.</text>
</comment>
<gene>
    <name evidence="1" type="ORF">BB8028_0003g06540</name>
</gene>
<dbReference type="Proteomes" id="UP000237441">
    <property type="component" value="Unassembled WGS sequence"/>
</dbReference>
<protein>
    <submittedName>
        <fullName evidence="1">Uncharacterized protein</fullName>
    </submittedName>
</protein>
<reference evidence="1 2" key="1">
    <citation type="submission" date="2016-07" db="EMBL/GenBank/DDBJ databases">
        <title>Comparative genomics of the entomopathogenic fungus Beauveria bassiana.</title>
        <authorList>
            <person name="Valero Jimenez C.A."/>
            <person name="Zwaan B.J."/>
            <person name="Van Kan J.A."/>
            <person name="Takken W."/>
            <person name="Debets A.J."/>
            <person name="Schoustra S.E."/>
            <person name="Koenraadt C.J."/>
        </authorList>
    </citation>
    <scope>NUCLEOTIDE SEQUENCE [LARGE SCALE GENOMIC DNA]</scope>
    <source>
        <strain evidence="1 2">ARSEF 8028</strain>
    </source>
</reference>
<sequence>MERYSFVGQPIRRGLVAWLVRSWLAGLGHSCMTSGVSSTWRAGGTASGRAVVETGHDRGGGHGKETIQRDRGIMNKCRCPLWCGYTCSPNLESIRGPCFSLMLGQLW</sequence>
<name>A0A2S7Y7C4_BEABA</name>
<dbReference type="AlphaFoldDB" id="A0A2S7Y7C4"/>
<evidence type="ECO:0000313" key="1">
    <source>
        <dbReference type="EMBL" id="PQK12035.1"/>
    </source>
</evidence>
<evidence type="ECO:0000313" key="2">
    <source>
        <dbReference type="Proteomes" id="UP000237441"/>
    </source>
</evidence>
<accession>A0A2S7Y7C4</accession>
<dbReference type="EMBL" id="JRHA01000003">
    <property type="protein sequence ID" value="PQK12035.1"/>
    <property type="molecule type" value="Genomic_DNA"/>
</dbReference>
<organism evidence="1 2">
    <name type="scientific">Beauveria bassiana</name>
    <name type="common">White muscardine disease fungus</name>
    <name type="synonym">Tritirachium shiotae</name>
    <dbReference type="NCBI Taxonomy" id="176275"/>
    <lineage>
        <taxon>Eukaryota</taxon>
        <taxon>Fungi</taxon>
        <taxon>Dikarya</taxon>
        <taxon>Ascomycota</taxon>
        <taxon>Pezizomycotina</taxon>
        <taxon>Sordariomycetes</taxon>
        <taxon>Hypocreomycetidae</taxon>
        <taxon>Hypocreales</taxon>
        <taxon>Cordycipitaceae</taxon>
        <taxon>Beauveria</taxon>
    </lineage>
</organism>
<proteinExistence type="predicted"/>